<dbReference type="FunFam" id="1.10.287.950:FF:000001">
    <property type="entry name" value="Methyl-accepting chemotaxis sensory transducer"/>
    <property type="match status" value="1"/>
</dbReference>
<feature type="domain" description="Methyl-accepting transducer" evidence="7">
    <location>
        <begin position="453"/>
        <end position="689"/>
    </location>
</feature>
<evidence type="ECO:0008006" key="11">
    <source>
        <dbReference type="Google" id="ProtNLM"/>
    </source>
</evidence>
<evidence type="ECO:0000256" key="5">
    <source>
        <dbReference type="SAM" id="Coils"/>
    </source>
</evidence>
<keyword evidence="5" id="KW-0175">Coiled coil</keyword>
<evidence type="ECO:0000313" key="10">
    <source>
        <dbReference type="Proteomes" id="UP000503820"/>
    </source>
</evidence>
<dbReference type="SMART" id="SM00283">
    <property type="entry name" value="MA"/>
    <property type="match status" value="1"/>
</dbReference>
<comment type="subcellular location">
    <subcellularLocation>
        <location evidence="1">Membrane</location>
    </subcellularLocation>
</comment>
<dbReference type="CDD" id="cd11386">
    <property type="entry name" value="MCP_signal"/>
    <property type="match status" value="1"/>
</dbReference>
<name>A0A7J0BX83_9BACT</name>
<dbReference type="PROSITE" id="PS50885">
    <property type="entry name" value="HAMP"/>
    <property type="match status" value="1"/>
</dbReference>
<reference evidence="9 10" key="1">
    <citation type="submission" date="2020-05" db="EMBL/GenBank/DDBJ databases">
        <title>Draft genome sequence of Desulfovibrio psychrotolerans JS1T.</title>
        <authorList>
            <person name="Ueno A."/>
            <person name="Tamazawa S."/>
            <person name="Tamamura S."/>
            <person name="Murakami T."/>
            <person name="Kiyama T."/>
            <person name="Inomata H."/>
            <person name="Amano Y."/>
            <person name="Miyakawa K."/>
            <person name="Tamaki H."/>
            <person name="Naganuma T."/>
            <person name="Kaneko K."/>
        </authorList>
    </citation>
    <scope>NUCLEOTIDE SEQUENCE [LARGE SCALE GENOMIC DNA]</scope>
    <source>
        <strain evidence="9 10">JS1</strain>
    </source>
</reference>
<keyword evidence="6" id="KW-0812">Transmembrane</keyword>
<evidence type="ECO:0000259" key="7">
    <source>
        <dbReference type="PROSITE" id="PS50111"/>
    </source>
</evidence>
<dbReference type="Gene3D" id="1.10.287.950">
    <property type="entry name" value="Methyl-accepting chemotaxis protein"/>
    <property type="match status" value="1"/>
</dbReference>
<dbReference type="Proteomes" id="UP000503820">
    <property type="component" value="Unassembled WGS sequence"/>
</dbReference>
<dbReference type="GO" id="GO:0016020">
    <property type="term" value="C:membrane"/>
    <property type="evidence" value="ECO:0007669"/>
    <property type="project" value="UniProtKB-SubCell"/>
</dbReference>
<keyword evidence="2 4" id="KW-0807">Transducer</keyword>
<dbReference type="SUPFAM" id="SSF58104">
    <property type="entry name" value="Methyl-accepting chemotaxis protein (MCP) signaling domain"/>
    <property type="match status" value="1"/>
</dbReference>
<dbReference type="Pfam" id="PF00672">
    <property type="entry name" value="HAMP"/>
    <property type="match status" value="1"/>
</dbReference>
<evidence type="ECO:0000256" key="1">
    <source>
        <dbReference type="ARBA" id="ARBA00004370"/>
    </source>
</evidence>
<proteinExistence type="inferred from homology"/>
<evidence type="ECO:0000256" key="2">
    <source>
        <dbReference type="ARBA" id="ARBA00023224"/>
    </source>
</evidence>
<keyword evidence="10" id="KW-1185">Reference proteome</keyword>
<dbReference type="CDD" id="cd06225">
    <property type="entry name" value="HAMP"/>
    <property type="match status" value="1"/>
</dbReference>
<evidence type="ECO:0000313" key="9">
    <source>
        <dbReference type="EMBL" id="GFM37782.1"/>
    </source>
</evidence>
<feature type="transmembrane region" description="Helical" evidence="6">
    <location>
        <begin position="331"/>
        <end position="352"/>
    </location>
</feature>
<sequence>MRLTIRAKMVVLGVGVVAALVVMGIIGRWGQEAVRVYVEQDHERQEQLQVVQEMRTATLELLLAAMDSIVDREDGTISQERMAGIEANAAMLLSGLPKLEMLSDTDQEREVARQLAHTGVQFIDAVRVDLKNLIEKSAGRSEAVSKRFEELDDRLDEFGDGLDEALAVIESGLEYTRESGGAEGRMLQRIAEMRRVVLRVMLAAMDAIVDKEEGDISPERATAIADGLRMLEREMPVLRTVLAGESEQALATAIALLPQLAEALERELPEAIREGAHEQQAMRQAFAEMDDRLDAEGDGVLESLTVMQDSIRQELDEAQGALRAVMDQTGMVGALLLLAAVTVVSVSVFMLARSVVGPLRETVHFADAVAAGDLNRGITYAGQDEIGSLVQSLRTMVETLRAKIAEAEERKEQADEQAAQAQRAMAEAEEARGAAEQAKKQGLMEAAARLEAVVESVSGATGELAALVEQVGSGTGIQNDRLGETASSMEEMNATVLEVARNAASAADNAETARNRAVSGAGVVGEVVSSMGAVQKTFDTMRNGLDELSVHAEGIGDIINVINDIADQTNLLALNAAIEAARAGEAGRGFAVVADEVRKLAEKTMHATQEVGSAISAIQVGTRKTVGDMGAAGDAVGQASGLVVQAGERLGEIVSLVQGTTDQVRSIATASEEQSAASEEINRAVEDVSRIASETAGDMDRAQETLHMLRRDAEALNGLLVSLRKG</sequence>
<dbReference type="PANTHER" id="PTHR32089:SF112">
    <property type="entry name" value="LYSOZYME-LIKE PROTEIN-RELATED"/>
    <property type="match status" value="1"/>
</dbReference>
<gene>
    <name evidence="9" type="ORF">DSM19430T_24660</name>
</gene>
<dbReference type="Gene3D" id="6.10.340.10">
    <property type="match status" value="1"/>
</dbReference>
<organism evidence="9 10">
    <name type="scientific">Desulfovibrio psychrotolerans</name>
    <dbReference type="NCBI Taxonomy" id="415242"/>
    <lineage>
        <taxon>Bacteria</taxon>
        <taxon>Pseudomonadati</taxon>
        <taxon>Thermodesulfobacteriota</taxon>
        <taxon>Desulfovibrionia</taxon>
        <taxon>Desulfovibrionales</taxon>
        <taxon>Desulfovibrionaceae</taxon>
        <taxon>Desulfovibrio</taxon>
    </lineage>
</organism>
<dbReference type="RefSeq" id="WP_243451374.1">
    <property type="nucleotide sequence ID" value="NZ_BLVP01000010.1"/>
</dbReference>
<dbReference type="GO" id="GO:0006935">
    <property type="term" value="P:chemotaxis"/>
    <property type="evidence" value="ECO:0007669"/>
    <property type="project" value="UniProtKB-ARBA"/>
</dbReference>
<feature type="coiled-coil region" evidence="5">
    <location>
        <begin position="390"/>
        <end position="441"/>
    </location>
</feature>
<dbReference type="SMART" id="SM00304">
    <property type="entry name" value="HAMP"/>
    <property type="match status" value="2"/>
</dbReference>
<keyword evidence="6" id="KW-0472">Membrane</keyword>
<protein>
    <recommendedName>
        <fullName evidence="11">Methyl-accepting chemotaxis protein</fullName>
    </recommendedName>
</protein>
<dbReference type="PROSITE" id="PS50111">
    <property type="entry name" value="CHEMOTAXIS_TRANSDUC_2"/>
    <property type="match status" value="1"/>
</dbReference>
<dbReference type="InterPro" id="IPR004089">
    <property type="entry name" value="MCPsignal_dom"/>
</dbReference>
<accession>A0A7J0BX83</accession>
<dbReference type="InterPro" id="IPR003660">
    <property type="entry name" value="HAMP_dom"/>
</dbReference>
<dbReference type="Pfam" id="PF00015">
    <property type="entry name" value="MCPsignal"/>
    <property type="match status" value="1"/>
</dbReference>
<keyword evidence="6" id="KW-1133">Transmembrane helix</keyword>
<evidence type="ECO:0000259" key="8">
    <source>
        <dbReference type="PROSITE" id="PS50885"/>
    </source>
</evidence>
<evidence type="ECO:0000256" key="6">
    <source>
        <dbReference type="SAM" id="Phobius"/>
    </source>
</evidence>
<comment type="caution">
    <text evidence="9">The sequence shown here is derived from an EMBL/GenBank/DDBJ whole genome shotgun (WGS) entry which is preliminary data.</text>
</comment>
<comment type="similarity">
    <text evidence="3">Belongs to the methyl-accepting chemotaxis (MCP) protein family.</text>
</comment>
<dbReference type="AlphaFoldDB" id="A0A7J0BX83"/>
<dbReference type="EMBL" id="BLVP01000010">
    <property type="protein sequence ID" value="GFM37782.1"/>
    <property type="molecule type" value="Genomic_DNA"/>
</dbReference>
<dbReference type="PANTHER" id="PTHR32089">
    <property type="entry name" value="METHYL-ACCEPTING CHEMOTAXIS PROTEIN MCPB"/>
    <property type="match status" value="1"/>
</dbReference>
<evidence type="ECO:0000256" key="3">
    <source>
        <dbReference type="ARBA" id="ARBA00029447"/>
    </source>
</evidence>
<dbReference type="GO" id="GO:0007165">
    <property type="term" value="P:signal transduction"/>
    <property type="evidence" value="ECO:0007669"/>
    <property type="project" value="UniProtKB-KW"/>
</dbReference>
<feature type="domain" description="HAMP" evidence="8">
    <location>
        <begin position="353"/>
        <end position="405"/>
    </location>
</feature>
<dbReference type="SUPFAM" id="SSF158472">
    <property type="entry name" value="HAMP domain-like"/>
    <property type="match status" value="1"/>
</dbReference>
<evidence type="ECO:0000256" key="4">
    <source>
        <dbReference type="PROSITE-ProRule" id="PRU00284"/>
    </source>
</evidence>